<organism evidence="3 4">
    <name type="scientific">Phytohabitans rumicis</name>
    <dbReference type="NCBI Taxonomy" id="1076125"/>
    <lineage>
        <taxon>Bacteria</taxon>
        <taxon>Bacillati</taxon>
        <taxon>Actinomycetota</taxon>
        <taxon>Actinomycetes</taxon>
        <taxon>Micromonosporales</taxon>
        <taxon>Micromonosporaceae</taxon>
    </lineage>
</organism>
<accession>A0A6V8L582</accession>
<dbReference type="InterPro" id="IPR011856">
    <property type="entry name" value="tRNA_endonuc-like_dom_sf"/>
</dbReference>
<comment type="caution">
    <text evidence="3">The sequence shown here is derived from an EMBL/GenBank/DDBJ whole genome shotgun (WGS) entry which is preliminary data.</text>
</comment>
<dbReference type="GO" id="GO:0004519">
    <property type="term" value="F:endonuclease activity"/>
    <property type="evidence" value="ECO:0007669"/>
    <property type="project" value="InterPro"/>
</dbReference>
<dbReference type="EMBL" id="BLPG01000001">
    <property type="protein sequence ID" value="GFJ89981.1"/>
    <property type="molecule type" value="Genomic_DNA"/>
</dbReference>
<evidence type="ECO:0000259" key="1">
    <source>
        <dbReference type="Pfam" id="PF04471"/>
    </source>
</evidence>
<dbReference type="Pfam" id="PF04471">
    <property type="entry name" value="Mrr_cat"/>
    <property type="match status" value="1"/>
</dbReference>
<dbReference type="AlphaFoldDB" id="A0A6V8L582"/>
<proteinExistence type="predicted"/>
<sequence length="391" mass="42986">MEPRPVKIYDVLRYARGASPVEMVLDGYLNYHFLTSSPDLRRPKLMLERGINAAAAVSAPDGPRRPVIAIRSSPWKAGHASNPWHDEFDLDHGHVRYYGDHKPTTVGLPGATAGNRALLEAWSLHAGTSKRERSLAPPLLLFRSSTVNQGGRSIVKGHVEFCGVAIIERLEHVVQRDPASGRSFPNIVLDLAVLDLAEAGDTIDLRWIDDRRNETLTVTQTARHAPASWNVWVAQGRASIPRVRRRVVSSRVKTTEEQLPVAGSAEERLLEELYAFFDGRKHAFEMLASRVAAQVLGGSGAVYRDGWLTRAGGDGGVDFVGRLDLGSPTSNTPLIVLGQAKCVTPRSSIGPDQVARVVARLRRGWIGVFVTTGVFSRQAQIEIIDDQYPWC</sequence>
<keyword evidence="4" id="KW-1185">Reference proteome</keyword>
<evidence type="ECO:0000259" key="2">
    <source>
        <dbReference type="Pfam" id="PF18062"/>
    </source>
</evidence>
<dbReference type="GO" id="GO:0003677">
    <property type="term" value="F:DNA binding"/>
    <property type="evidence" value="ECO:0007669"/>
    <property type="project" value="InterPro"/>
</dbReference>
<dbReference type="Proteomes" id="UP000482960">
    <property type="component" value="Unassembled WGS sequence"/>
</dbReference>
<dbReference type="InterPro" id="IPR007560">
    <property type="entry name" value="Restrct_endonuc_IV_Mrr"/>
</dbReference>
<feature type="domain" description="Restriction endonuclease type IV Mrr" evidence="1">
    <location>
        <begin position="302"/>
        <end position="382"/>
    </location>
</feature>
<feature type="domain" description="Restriction endonuclease AspBHI N-terminal" evidence="2">
    <location>
        <begin position="78"/>
        <end position="236"/>
    </location>
</feature>
<dbReference type="Gene3D" id="2.30.280.20">
    <property type="match status" value="1"/>
</dbReference>
<evidence type="ECO:0008006" key="5">
    <source>
        <dbReference type="Google" id="ProtNLM"/>
    </source>
</evidence>
<evidence type="ECO:0000313" key="3">
    <source>
        <dbReference type="EMBL" id="GFJ89981.1"/>
    </source>
</evidence>
<evidence type="ECO:0000313" key="4">
    <source>
        <dbReference type="Proteomes" id="UP000482960"/>
    </source>
</evidence>
<dbReference type="Gene3D" id="3.40.1350.10">
    <property type="match status" value="1"/>
</dbReference>
<reference evidence="3 4" key="2">
    <citation type="submission" date="2020-03" db="EMBL/GenBank/DDBJ databases">
        <authorList>
            <person name="Ichikawa N."/>
            <person name="Kimura A."/>
            <person name="Kitahashi Y."/>
            <person name="Uohara A."/>
        </authorList>
    </citation>
    <scope>NUCLEOTIDE SEQUENCE [LARGE SCALE GENOMIC DNA]</scope>
    <source>
        <strain evidence="3 4">NBRC 108638</strain>
    </source>
</reference>
<dbReference type="GO" id="GO:0009307">
    <property type="term" value="P:DNA restriction-modification system"/>
    <property type="evidence" value="ECO:0007669"/>
    <property type="project" value="InterPro"/>
</dbReference>
<name>A0A6V8L582_9ACTN</name>
<gene>
    <name evidence="3" type="ORF">Prum_036230</name>
</gene>
<reference evidence="3 4" key="1">
    <citation type="submission" date="2020-03" db="EMBL/GenBank/DDBJ databases">
        <title>Whole genome shotgun sequence of Phytohabitans rumicis NBRC 108638.</title>
        <authorList>
            <person name="Komaki H."/>
            <person name="Tamura T."/>
        </authorList>
    </citation>
    <scope>NUCLEOTIDE SEQUENCE [LARGE SCALE GENOMIC DNA]</scope>
    <source>
        <strain evidence="3 4">NBRC 108638</strain>
    </source>
</reference>
<protein>
    <recommendedName>
        <fullName evidence="5">Restriction endonuclease</fullName>
    </recommendedName>
</protein>
<dbReference type="Pfam" id="PF18062">
    <property type="entry name" value="RE_AspBHI_N"/>
    <property type="match status" value="1"/>
</dbReference>
<dbReference type="InterPro" id="IPR041409">
    <property type="entry name" value="RE_AspBHI_N"/>
</dbReference>
<dbReference type="RefSeq" id="WP_218577264.1">
    <property type="nucleotide sequence ID" value="NZ_BLPG01000001.1"/>
</dbReference>